<dbReference type="EMBL" id="CAEKDK010000004">
    <property type="protein sequence ID" value="CAB4277239.1"/>
    <property type="molecule type" value="Genomic_DNA"/>
</dbReference>
<keyword evidence="7" id="KW-1185">Reference proteome</keyword>
<dbReference type="EMBL" id="CAEKDK010000004">
    <property type="protein sequence ID" value="CAB4277279.1"/>
    <property type="molecule type" value="Genomic_DNA"/>
</dbReference>
<dbReference type="Proteomes" id="UP000507245">
    <property type="component" value="Unassembled WGS sequence"/>
</dbReference>
<gene>
    <name evidence="2" type="ORF">CURHAP_LOCUS26790</name>
    <name evidence="3" type="ORF">CURHAP_LOCUS26850</name>
    <name evidence="4" type="ORF">ORAREDHAP_LOCUS26455</name>
    <name evidence="5" type="ORF">ORAREDHAP_LOCUS26512</name>
</gene>
<protein>
    <submittedName>
        <fullName evidence="5">Uncharacterized protein</fullName>
    </submittedName>
</protein>
<evidence type="ECO:0000256" key="1">
    <source>
        <dbReference type="SAM" id="MobiDB-lite"/>
    </source>
</evidence>
<feature type="region of interest" description="Disordered" evidence="1">
    <location>
        <begin position="1"/>
        <end position="26"/>
    </location>
</feature>
<proteinExistence type="predicted"/>
<name>A0A6J5X9D5_PRUAR</name>
<dbReference type="AlphaFoldDB" id="A0A6J5X9D5"/>
<evidence type="ECO:0000313" key="3">
    <source>
        <dbReference type="EMBL" id="CAB4277279.1"/>
    </source>
</evidence>
<organism evidence="5 7">
    <name type="scientific">Prunus armeniaca</name>
    <name type="common">Apricot</name>
    <name type="synonym">Armeniaca vulgaris</name>
    <dbReference type="NCBI Taxonomy" id="36596"/>
    <lineage>
        <taxon>Eukaryota</taxon>
        <taxon>Viridiplantae</taxon>
        <taxon>Streptophyta</taxon>
        <taxon>Embryophyta</taxon>
        <taxon>Tracheophyta</taxon>
        <taxon>Spermatophyta</taxon>
        <taxon>Magnoliopsida</taxon>
        <taxon>eudicotyledons</taxon>
        <taxon>Gunneridae</taxon>
        <taxon>Pentapetalae</taxon>
        <taxon>rosids</taxon>
        <taxon>fabids</taxon>
        <taxon>Rosales</taxon>
        <taxon>Rosaceae</taxon>
        <taxon>Amygdaloideae</taxon>
        <taxon>Amygdaleae</taxon>
        <taxon>Prunus</taxon>
    </lineage>
</organism>
<sequence>MGFQWSKSSFPCHDQPPSSLSLTEPGTTGMASCYNTGSLEASGGTPFFARSRSDLIRLSSEQPALQTSNVSKRKDLIPLFDRGFCSRGSRPLGRG</sequence>
<evidence type="ECO:0000313" key="5">
    <source>
        <dbReference type="EMBL" id="CAB4307684.1"/>
    </source>
</evidence>
<reference evidence="7" key="1">
    <citation type="journal article" date="2020" name="Genome Biol.">
        <title>Gamete binning: chromosome-level and haplotype-resolved genome assembly enabled by high-throughput single-cell sequencing of gamete genomes.</title>
        <authorList>
            <person name="Campoy J.A."/>
            <person name="Sun H."/>
            <person name="Goel M."/>
            <person name="Jiao W.-B."/>
            <person name="Folz-Donahue K."/>
            <person name="Wang N."/>
            <person name="Rubio M."/>
            <person name="Liu C."/>
            <person name="Kukat C."/>
            <person name="Ruiz D."/>
            <person name="Huettel B."/>
            <person name="Schneeberger K."/>
        </authorList>
    </citation>
    <scope>NUCLEOTIDE SEQUENCE [LARGE SCALE GENOMIC DNA]</scope>
    <source>
        <strain evidence="7">cv. Rojo Pasion</strain>
    </source>
</reference>
<accession>A0A6J5X9D5</accession>
<evidence type="ECO:0000313" key="4">
    <source>
        <dbReference type="EMBL" id="CAB4307648.1"/>
    </source>
</evidence>
<reference evidence="5 6" key="2">
    <citation type="submission" date="2020-05" db="EMBL/GenBank/DDBJ databases">
        <authorList>
            <person name="Campoy J."/>
            <person name="Schneeberger K."/>
            <person name="Spophaly S."/>
        </authorList>
    </citation>
    <scope>NUCLEOTIDE SEQUENCE [LARGE SCALE GENOMIC DNA]</scope>
    <source>
        <strain evidence="5">PruArmRojPasFocal</strain>
    </source>
</reference>
<dbReference type="Proteomes" id="UP000507222">
    <property type="component" value="Unassembled WGS sequence"/>
</dbReference>
<evidence type="ECO:0000313" key="7">
    <source>
        <dbReference type="Proteomes" id="UP000507245"/>
    </source>
</evidence>
<dbReference type="EMBL" id="CAEKKB010000004">
    <property type="protein sequence ID" value="CAB4307648.1"/>
    <property type="molecule type" value="Genomic_DNA"/>
</dbReference>
<dbReference type="EMBL" id="CAEKKB010000004">
    <property type="protein sequence ID" value="CAB4307684.1"/>
    <property type="molecule type" value="Genomic_DNA"/>
</dbReference>
<feature type="compositionally biased region" description="Polar residues" evidence="1">
    <location>
        <begin position="16"/>
        <end position="26"/>
    </location>
</feature>
<evidence type="ECO:0000313" key="6">
    <source>
        <dbReference type="Proteomes" id="UP000507222"/>
    </source>
</evidence>
<evidence type="ECO:0000313" key="2">
    <source>
        <dbReference type="EMBL" id="CAB4277239.1"/>
    </source>
</evidence>